<feature type="compositionally biased region" description="Basic and acidic residues" evidence="17">
    <location>
        <begin position="470"/>
        <end position="479"/>
    </location>
</feature>
<comment type="function">
    <text evidence="11">ATP-dependent RNA helicase that plays a role in various aspects of RNA metabolism including the regulation of mRNA export and the levels of pre-ribosomal RNA. Regulates the stability and synthesis of pre-ribosomal RNA and thereby regulates cell proliferation. Also possesses antiviral activity by recognizing gammaherpesvirus transcripts in the context of lytic reactivation.</text>
</comment>
<feature type="coiled-coil region" evidence="16">
    <location>
        <begin position="433"/>
        <end position="460"/>
    </location>
</feature>
<dbReference type="FunFam" id="3.40.50.300:FF:000892">
    <property type="entry name" value="probable ATP-dependent RNA helicase DDX49"/>
    <property type="match status" value="1"/>
</dbReference>
<evidence type="ECO:0000256" key="6">
    <source>
        <dbReference type="ARBA" id="ARBA00022840"/>
    </source>
</evidence>
<dbReference type="InterPro" id="IPR014014">
    <property type="entry name" value="RNA_helicase_DEAD_Q_motif"/>
</dbReference>
<proteinExistence type="inferred from homology"/>
<feature type="compositionally biased region" description="Basic residues" evidence="17">
    <location>
        <begin position="460"/>
        <end position="469"/>
    </location>
</feature>
<accession>A0A1V4KQH2</accession>
<organism evidence="21 22">
    <name type="scientific">Patagioenas fasciata monilis</name>
    <dbReference type="NCBI Taxonomy" id="372326"/>
    <lineage>
        <taxon>Eukaryota</taxon>
        <taxon>Metazoa</taxon>
        <taxon>Chordata</taxon>
        <taxon>Craniata</taxon>
        <taxon>Vertebrata</taxon>
        <taxon>Euteleostomi</taxon>
        <taxon>Archelosauria</taxon>
        <taxon>Archosauria</taxon>
        <taxon>Dinosauria</taxon>
        <taxon>Saurischia</taxon>
        <taxon>Theropoda</taxon>
        <taxon>Coelurosauria</taxon>
        <taxon>Aves</taxon>
        <taxon>Neognathae</taxon>
        <taxon>Neoaves</taxon>
        <taxon>Columbimorphae</taxon>
        <taxon>Columbiformes</taxon>
        <taxon>Columbidae</taxon>
        <taxon>Patagioenas</taxon>
    </lineage>
</organism>
<dbReference type="AlphaFoldDB" id="A0A1V4KQH2"/>
<evidence type="ECO:0000259" key="18">
    <source>
        <dbReference type="PROSITE" id="PS51192"/>
    </source>
</evidence>
<dbReference type="GO" id="GO:0016787">
    <property type="term" value="F:hydrolase activity"/>
    <property type="evidence" value="ECO:0007669"/>
    <property type="project" value="UniProtKB-KW"/>
</dbReference>
<dbReference type="InterPro" id="IPR014001">
    <property type="entry name" value="Helicase_ATP-bd"/>
</dbReference>
<evidence type="ECO:0000256" key="14">
    <source>
        <dbReference type="PROSITE-ProRule" id="PRU00552"/>
    </source>
</evidence>
<dbReference type="GO" id="GO:0005829">
    <property type="term" value="C:cytosol"/>
    <property type="evidence" value="ECO:0007669"/>
    <property type="project" value="TreeGrafter"/>
</dbReference>
<feature type="domain" description="Helicase C-terminal" evidence="19">
    <location>
        <begin position="234"/>
        <end position="382"/>
    </location>
</feature>
<evidence type="ECO:0000256" key="10">
    <source>
        <dbReference type="ARBA" id="ARBA00047984"/>
    </source>
</evidence>
<keyword evidence="7" id="KW-0694">RNA-binding</keyword>
<dbReference type="InterPro" id="IPR011545">
    <property type="entry name" value="DEAD/DEAH_box_helicase_dom"/>
</dbReference>
<comment type="caution">
    <text evidence="21">The sequence shown here is derived from an EMBL/GenBank/DDBJ whole genome shotgun (WGS) entry which is preliminary data.</text>
</comment>
<dbReference type="Pfam" id="PF00270">
    <property type="entry name" value="DEAD"/>
    <property type="match status" value="1"/>
</dbReference>
<keyword evidence="4 15" id="KW-0378">Hydrolase</keyword>
<dbReference type="GO" id="GO:0003724">
    <property type="term" value="F:RNA helicase activity"/>
    <property type="evidence" value="ECO:0007669"/>
    <property type="project" value="UniProtKB-EC"/>
</dbReference>
<evidence type="ECO:0000256" key="12">
    <source>
        <dbReference type="ARBA" id="ARBA00072889"/>
    </source>
</evidence>
<dbReference type="Pfam" id="PF00271">
    <property type="entry name" value="Helicase_C"/>
    <property type="match status" value="1"/>
</dbReference>
<dbReference type="GO" id="GO:0005654">
    <property type="term" value="C:nucleoplasm"/>
    <property type="evidence" value="ECO:0007669"/>
    <property type="project" value="UniProtKB-ARBA"/>
</dbReference>
<dbReference type="SMART" id="SM00487">
    <property type="entry name" value="DEXDc"/>
    <property type="match status" value="1"/>
</dbReference>
<evidence type="ECO:0000256" key="7">
    <source>
        <dbReference type="ARBA" id="ARBA00022884"/>
    </source>
</evidence>
<dbReference type="CDD" id="cd17955">
    <property type="entry name" value="DEADc_DDX49"/>
    <property type="match status" value="1"/>
</dbReference>
<dbReference type="OrthoDB" id="10261904at2759"/>
<dbReference type="FunFam" id="3.40.50.300:FF:000993">
    <property type="entry name" value="probable ATP-dependent RNA helicase DDX49"/>
    <property type="match status" value="1"/>
</dbReference>
<keyword evidence="6 15" id="KW-0067">ATP-binding</keyword>
<dbReference type="GO" id="GO:0003723">
    <property type="term" value="F:RNA binding"/>
    <property type="evidence" value="ECO:0007669"/>
    <property type="project" value="UniProtKB-KW"/>
</dbReference>
<evidence type="ECO:0000259" key="20">
    <source>
        <dbReference type="PROSITE" id="PS51195"/>
    </source>
</evidence>
<evidence type="ECO:0000256" key="13">
    <source>
        <dbReference type="ARBA" id="ARBA00075435"/>
    </source>
</evidence>
<sequence length="479" mass="54338">MAEFRALGLAPWLAEQARQVGLSRPTPVQAACIPPVLQGRDCLGCAKTGSGKTAAFVLPVLQVLSEDPYGIFCLVLTPTRELAYQIAEQFRVLGKPLGLKDCVVVGGLDMVAQALELSRKPHVVIATPGRLADHLRSSNTFSLKKLRFLVLDEADRLLEQGCADFTADLEVILDAVPPRRQTLLFSATLTDTLNELKTLTANRPFFWEAASEVRTVDELDQRYLLVPEAIKDAYLVHLIQTFQDEHEDWSIIIFTKTCKDCQVLNMMLRRYSFPSVALHSMMKQRQRFAALAKFKSSIFKILIATDVAARGLDIPAVQVVINHNTPGLPKIYIHRVGRTARAGRKGMAITLVTQYDIHLVHAIEEEIKLKLQEFSVEEQRVLDIVTQVNVTRRQCEIELEGTDFDEKKEINKRKQLILEGKDPDLEAKRKAELAKIKKKNKQCREKVQQTLQKRKELQLKRKLRKKMERRNKLSAKEES</sequence>
<feature type="short sequence motif" description="Q motif" evidence="14">
    <location>
        <begin position="2"/>
        <end position="30"/>
    </location>
</feature>
<dbReference type="SMART" id="SM00490">
    <property type="entry name" value="HELICc"/>
    <property type="match status" value="1"/>
</dbReference>
<keyword evidence="5 15" id="KW-0347">Helicase</keyword>
<dbReference type="PROSITE" id="PS51195">
    <property type="entry name" value="Q_MOTIF"/>
    <property type="match status" value="1"/>
</dbReference>
<dbReference type="PANTHER" id="PTHR47959:SF25">
    <property type="entry name" value="RNA HELICASE"/>
    <property type="match status" value="1"/>
</dbReference>
<protein>
    <recommendedName>
        <fullName evidence="12">Probable ATP-dependent RNA helicase DDX49</fullName>
        <ecNumber evidence="2">3.6.4.13</ecNumber>
    </recommendedName>
    <alternativeName>
        <fullName evidence="13">DEAD box protein 49</fullName>
    </alternativeName>
</protein>
<evidence type="ECO:0000259" key="19">
    <source>
        <dbReference type="PROSITE" id="PS51194"/>
    </source>
</evidence>
<dbReference type="GO" id="GO:0005524">
    <property type="term" value="F:ATP binding"/>
    <property type="evidence" value="ECO:0007669"/>
    <property type="project" value="UniProtKB-KW"/>
</dbReference>
<dbReference type="PROSITE" id="PS51192">
    <property type="entry name" value="HELICASE_ATP_BIND_1"/>
    <property type="match status" value="1"/>
</dbReference>
<dbReference type="InterPro" id="IPR050079">
    <property type="entry name" value="DEAD_box_RNA_helicase"/>
</dbReference>
<dbReference type="PROSITE" id="PS51194">
    <property type="entry name" value="HELICASE_CTER"/>
    <property type="match status" value="1"/>
</dbReference>
<reference evidence="21 22" key="1">
    <citation type="submission" date="2016-02" db="EMBL/GenBank/DDBJ databases">
        <title>Band-tailed pigeon sequencing and assembly.</title>
        <authorList>
            <person name="Soares A.E."/>
            <person name="Novak B.J."/>
            <person name="Rice E.S."/>
            <person name="O'Connell B."/>
            <person name="Chang D."/>
            <person name="Weber S."/>
            <person name="Shapiro B."/>
        </authorList>
    </citation>
    <scope>NUCLEOTIDE SEQUENCE [LARGE SCALE GENOMIC DNA]</scope>
    <source>
        <strain evidence="21">BTP2013</strain>
        <tissue evidence="21">Blood</tissue>
    </source>
</reference>
<evidence type="ECO:0000256" key="9">
    <source>
        <dbReference type="ARBA" id="ARBA00038380"/>
    </source>
</evidence>
<dbReference type="PROSITE" id="PS00039">
    <property type="entry name" value="DEAD_ATP_HELICASE"/>
    <property type="match status" value="1"/>
</dbReference>
<dbReference type="EC" id="3.6.4.13" evidence="2"/>
<evidence type="ECO:0000256" key="1">
    <source>
        <dbReference type="ARBA" id="ARBA00004604"/>
    </source>
</evidence>
<feature type="domain" description="DEAD-box RNA helicase Q" evidence="20">
    <location>
        <begin position="2"/>
        <end position="30"/>
    </location>
</feature>
<name>A0A1V4KQH2_PATFA</name>
<gene>
    <name evidence="21" type="primary">DDX49</name>
    <name evidence="21" type="ORF">AV530_006800</name>
</gene>
<dbReference type="PANTHER" id="PTHR47959">
    <property type="entry name" value="ATP-DEPENDENT RNA HELICASE RHLE-RELATED"/>
    <property type="match status" value="1"/>
</dbReference>
<comment type="subcellular location">
    <subcellularLocation>
        <location evidence="1">Nucleus</location>
        <location evidence="1">Nucleolus</location>
    </subcellularLocation>
</comment>
<evidence type="ECO:0000256" key="4">
    <source>
        <dbReference type="ARBA" id="ARBA00022801"/>
    </source>
</evidence>
<keyword evidence="16" id="KW-0175">Coiled coil</keyword>
<dbReference type="InterPro" id="IPR000629">
    <property type="entry name" value="RNA-helicase_DEAD-box_CS"/>
</dbReference>
<keyword evidence="3 15" id="KW-0547">Nucleotide-binding</keyword>
<feature type="domain" description="Helicase ATP-binding" evidence="18">
    <location>
        <begin position="33"/>
        <end position="207"/>
    </location>
</feature>
<dbReference type="CDD" id="cd18787">
    <property type="entry name" value="SF2_C_DEAD"/>
    <property type="match status" value="1"/>
</dbReference>
<evidence type="ECO:0000313" key="22">
    <source>
        <dbReference type="Proteomes" id="UP000190648"/>
    </source>
</evidence>
<evidence type="ECO:0000313" key="21">
    <source>
        <dbReference type="EMBL" id="OPJ86678.1"/>
    </source>
</evidence>
<evidence type="ECO:0000256" key="11">
    <source>
        <dbReference type="ARBA" id="ARBA00054358"/>
    </source>
</evidence>
<evidence type="ECO:0000256" key="8">
    <source>
        <dbReference type="ARBA" id="ARBA00023242"/>
    </source>
</evidence>
<dbReference type="Gene3D" id="3.40.50.300">
    <property type="entry name" value="P-loop containing nucleotide triphosphate hydrolases"/>
    <property type="match status" value="2"/>
</dbReference>
<evidence type="ECO:0000256" key="3">
    <source>
        <dbReference type="ARBA" id="ARBA00022741"/>
    </source>
</evidence>
<evidence type="ECO:0000256" key="15">
    <source>
        <dbReference type="RuleBase" id="RU000492"/>
    </source>
</evidence>
<dbReference type="EMBL" id="LSYS01002182">
    <property type="protein sequence ID" value="OPJ86678.1"/>
    <property type="molecule type" value="Genomic_DNA"/>
</dbReference>
<dbReference type="GO" id="GO:0005730">
    <property type="term" value="C:nucleolus"/>
    <property type="evidence" value="ECO:0007669"/>
    <property type="project" value="UniProtKB-SubCell"/>
</dbReference>
<evidence type="ECO:0000256" key="17">
    <source>
        <dbReference type="SAM" id="MobiDB-lite"/>
    </source>
</evidence>
<comment type="catalytic activity">
    <reaction evidence="10">
        <text>ATP + H2O = ADP + phosphate + H(+)</text>
        <dbReference type="Rhea" id="RHEA:13065"/>
        <dbReference type="ChEBI" id="CHEBI:15377"/>
        <dbReference type="ChEBI" id="CHEBI:15378"/>
        <dbReference type="ChEBI" id="CHEBI:30616"/>
        <dbReference type="ChEBI" id="CHEBI:43474"/>
        <dbReference type="ChEBI" id="CHEBI:456216"/>
        <dbReference type="EC" id="3.6.4.13"/>
    </reaction>
</comment>
<dbReference type="Proteomes" id="UP000190648">
    <property type="component" value="Unassembled WGS sequence"/>
</dbReference>
<dbReference type="InterPro" id="IPR001650">
    <property type="entry name" value="Helicase_C-like"/>
</dbReference>
<dbReference type="SUPFAM" id="SSF52540">
    <property type="entry name" value="P-loop containing nucleoside triphosphate hydrolases"/>
    <property type="match status" value="1"/>
</dbReference>
<dbReference type="STRING" id="372326.A0A1V4KQH2"/>
<evidence type="ECO:0000256" key="16">
    <source>
        <dbReference type="SAM" id="Coils"/>
    </source>
</evidence>
<evidence type="ECO:0000256" key="5">
    <source>
        <dbReference type="ARBA" id="ARBA00022806"/>
    </source>
</evidence>
<keyword evidence="22" id="KW-1185">Reference proteome</keyword>
<evidence type="ECO:0000256" key="2">
    <source>
        <dbReference type="ARBA" id="ARBA00012552"/>
    </source>
</evidence>
<comment type="similarity">
    <text evidence="9">Belongs to the DEAD box helicase family. DDX49/DBP8 subfamily.</text>
</comment>
<feature type="region of interest" description="Disordered" evidence="17">
    <location>
        <begin position="460"/>
        <end position="479"/>
    </location>
</feature>
<dbReference type="InterPro" id="IPR027417">
    <property type="entry name" value="P-loop_NTPase"/>
</dbReference>
<keyword evidence="8" id="KW-0539">Nucleus</keyword>